<accession>A0A8J4UHE7</accession>
<keyword evidence="1" id="KW-0472">Membrane</keyword>
<dbReference type="OrthoDB" id="10070917at2759"/>
<organism evidence="2 3">
    <name type="scientific">Clarias magur</name>
    <name type="common">Asian catfish</name>
    <name type="synonym">Macropteronotus magur</name>
    <dbReference type="NCBI Taxonomy" id="1594786"/>
    <lineage>
        <taxon>Eukaryota</taxon>
        <taxon>Metazoa</taxon>
        <taxon>Chordata</taxon>
        <taxon>Craniata</taxon>
        <taxon>Vertebrata</taxon>
        <taxon>Euteleostomi</taxon>
        <taxon>Actinopterygii</taxon>
        <taxon>Neopterygii</taxon>
        <taxon>Teleostei</taxon>
        <taxon>Ostariophysi</taxon>
        <taxon>Siluriformes</taxon>
        <taxon>Clariidae</taxon>
        <taxon>Clarias</taxon>
    </lineage>
</organism>
<evidence type="ECO:0000313" key="3">
    <source>
        <dbReference type="Proteomes" id="UP000727407"/>
    </source>
</evidence>
<dbReference type="AlphaFoldDB" id="A0A8J4UHE7"/>
<gene>
    <name evidence="2" type="ORF">DAT39_003621</name>
</gene>
<name>A0A8J4UHE7_CLAMG</name>
<sequence>MYQIVPATEIGLGAMRECTPPNKRVERRGRRLMVSSLFGAVLVIAAVAAWCYYSVSLRKADLLKTELLDLKKDGFVIHNQAGAVIFRMAF</sequence>
<keyword evidence="1" id="KW-1133">Transmembrane helix</keyword>
<evidence type="ECO:0000256" key="1">
    <source>
        <dbReference type="SAM" id="Phobius"/>
    </source>
</evidence>
<comment type="caution">
    <text evidence="2">The sequence shown here is derived from an EMBL/GenBank/DDBJ whole genome shotgun (WGS) entry which is preliminary data.</text>
</comment>
<evidence type="ECO:0000313" key="2">
    <source>
        <dbReference type="EMBL" id="KAF5906621.1"/>
    </source>
</evidence>
<protein>
    <submittedName>
        <fullName evidence="2">Family 31 glucosidase</fullName>
    </submittedName>
</protein>
<feature type="transmembrane region" description="Helical" evidence="1">
    <location>
        <begin position="32"/>
        <end position="55"/>
    </location>
</feature>
<dbReference type="Proteomes" id="UP000727407">
    <property type="component" value="Unassembled WGS sequence"/>
</dbReference>
<feature type="non-terminal residue" evidence="2">
    <location>
        <position position="90"/>
    </location>
</feature>
<reference evidence="2" key="1">
    <citation type="submission" date="2020-07" db="EMBL/GenBank/DDBJ databases">
        <title>Clarias magur genome sequencing, assembly and annotation.</title>
        <authorList>
            <person name="Kushwaha B."/>
            <person name="Kumar R."/>
            <person name="Das P."/>
            <person name="Joshi C.G."/>
            <person name="Kumar D."/>
            <person name="Nagpure N.S."/>
            <person name="Pandey M."/>
            <person name="Agarwal S."/>
            <person name="Srivastava S."/>
            <person name="Singh M."/>
            <person name="Sahoo L."/>
            <person name="Jayasankar P."/>
            <person name="Meher P.K."/>
            <person name="Koringa P.G."/>
            <person name="Iquebal M.A."/>
            <person name="Das S.P."/>
            <person name="Bit A."/>
            <person name="Patnaik S."/>
            <person name="Patel N."/>
            <person name="Shah T.M."/>
            <person name="Hinsu A."/>
            <person name="Jena J.K."/>
        </authorList>
    </citation>
    <scope>NUCLEOTIDE SEQUENCE</scope>
    <source>
        <strain evidence="2">CIFAMagur01</strain>
        <tissue evidence="2">Testis</tissue>
    </source>
</reference>
<keyword evidence="1" id="KW-0812">Transmembrane</keyword>
<dbReference type="EMBL" id="QNUK01000030">
    <property type="protein sequence ID" value="KAF5906621.1"/>
    <property type="molecule type" value="Genomic_DNA"/>
</dbReference>
<keyword evidence="3" id="KW-1185">Reference proteome</keyword>
<proteinExistence type="predicted"/>